<sequence>MEKQHTNLAGEVEELTDEVYQLKCQMFLHSDCNCTLIQEYIKNGFRPTAASRFPDEVASA</sequence>
<dbReference type="AlphaFoldDB" id="A0A9P9AJS0"/>
<keyword evidence="2" id="KW-1185">Reference proteome</keyword>
<accession>A0A9P9AJS0</accession>
<evidence type="ECO:0000313" key="2">
    <source>
        <dbReference type="Proteomes" id="UP000777438"/>
    </source>
</evidence>
<gene>
    <name evidence="1" type="ORF">B0T10DRAFT_498750</name>
</gene>
<name>A0A9P9AJS0_9HYPO</name>
<protein>
    <submittedName>
        <fullName evidence="1">Uncharacterized protein</fullName>
    </submittedName>
</protein>
<dbReference type="EMBL" id="JAGPYM010000038">
    <property type="protein sequence ID" value="KAH6874591.1"/>
    <property type="molecule type" value="Genomic_DNA"/>
</dbReference>
<organism evidence="1 2">
    <name type="scientific">Thelonectria olida</name>
    <dbReference type="NCBI Taxonomy" id="1576542"/>
    <lineage>
        <taxon>Eukaryota</taxon>
        <taxon>Fungi</taxon>
        <taxon>Dikarya</taxon>
        <taxon>Ascomycota</taxon>
        <taxon>Pezizomycotina</taxon>
        <taxon>Sordariomycetes</taxon>
        <taxon>Hypocreomycetidae</taxon>
        <taxon>Hypocreales</taxon>
        <taxon>Nectriaceae</taxon>
        <taxon>Thelonectria</taxon>
    </lineage>
</organism>
<reference evidence="1 2" key="1">
    <citation type="journal article" date="2021" name="Nat. Commun.">
        <title>Genetic determinants of endophytism in the Arabidopsis root mycobiome.</title>
        <authorList>
            <person name="Mesny F."/>
            <person name="Miyauchi S."/>
            <person name="Thiergart T."/>
            <person name="Pickel B."/>
            <person name="Atanasova L."/>
            <person name="Karlsson M."/>
            <person name="Huettel B."/>
            <person name="Barry K.W."/>
            <person name="Haridas S."/>
            <person name="Chen C."/>
            <person name="Bauer D."/>
            <person name="Andreopoulos W."/>
            <person name="Pangilinan J."/>
            <person name="LaButti K."/>
            <person name="Riley R."/>
            <person name="Lipzen A."/>
            <person name="Clum A."/>
            <person name="Drula E."/>
            <person name="Henrissat B."/>
            <person name="Kohler A."/>
            <person name="Grigoriev I.V."/>
            <person name="Martin F.M."/>
            <person name="Hacquard S."/>
        </authorList>
    </citation>
    <scope>NUCLEOTIDE SEQUENCE [LARGE SCALE GENOMIC DNA]</scope>
    <source>
        <strain evidence="1 2">MPI-CAGE-CH-0241</strain>
    </source>
</reference>
<comment type="caution">
    <text evidence="1">The sequence shown here is derived from an EMBL/GenBank/DDBJ whole genome shotgun (WGS) entry which is preliminary data.</text>
</comment>
<dbReference type="Proteomes" id="UP000777438">
    <property type="component" value="Unassembled WGS sequence"/>
</dbReference>
<evidence type="ECO:0000313" key="1">
    <source>
        <dbReference type="EMBL" id="KAH6874591.1"/>
    </source>
</evidence>
<dbReference type="OrthoDB" id="295274at2759"/>
<proteinExistence type="predicted"/>